<dbReference type="PANTHER" id="PTHR43767:SF1">
    <property type="entry name" value="NONRIBOSOMAL PEPTIDE SYNTHASE PES1 (EUROFUNG)-RELATED"/>
    <property type="match status" value="1"/>
</dbReference>
<proteinExistence type="predicted"/>
<dbReference type="AlphaFoldDB" id="A0A839MZZ8"/>
<dbReference type="PROSITE" id="PS00455">
    <property type="entry name" value="AMP_BINDING"/>
    <property type="match status" value="1"/>
</dbReference>
<dbReference type="GO" id="GO:0047541">
    <property type="term" value="F:2-furoate-CoA ligase activity"/>
    <property type="evidence" value="ECO:0007669"/>
    <property type="project" value="UniProtKB-EC"/>
</dbReference>
<dbReference type="Pfam" id="PF13193">
    <property type="entry name" value="AMP-binding_C"/>
    <property type="match status" value="1"/>
</dbReference>
<dbReference type="InterPro" id="IPR050237">
    <property type="entry name" value="ATP-dep_AMP-bd_enzyme"/>
</dbReference>
<dbReference type="Pfam" id="PF00501">
    <property type="entry name" value="AMP-binding"/>
    <property type="match status" value="1"/>
</dbReference>
<sequence>MEIGRMLTWSAERFPERLAVAGSRRMTYREWDERTNRIASMMLRLGVRPGDRVAMFLSNSEVMASTHLALQKIGVMSTPLNIRLAASELAYCVRDADPRVVIVDDLAREVAEQALAQAPVDPVLLYAGLDPLGGARSFEDLVADANHDAPDVVVRDADPSVMLYTSGTTGRPKGVPRTQHAEVSASVAHVMQCQYAYGESTLGAMPMYHTMGLRALQSMIVVGGTFVEMPVFEAPAAIELILKEKISALYLVPTAYWALAETGRLDEVGQSVRKLAFAGAAMTSTLCETLEASIAPEVFVNHYGSSEVYTFAVEERASRKPGSAGRPGLFTRLRVVDPAVGGSHEPLAPDVVGEIVASLDADEAFQGYWNRPDADAKSIRGRWYHTGDLGHFDADGDLWVDGRVDDMIISGGENVHPVEVEDVLSRHPDVSEVAVVGLRDEKWGQAVTAFVVPTNLAIDPETLVARLEQWCRNDAPLSPYKRPKRFRVIASIPKSPVGKILRRKLVVDDEV</sequence>
<dbReference type="EC" id="6.2.1.31" evidence="3"/>
<evidence type="ECO:0000313" key="4">
    <source>
        <dbReference type="Proteomes" id="UP000559182"/>
    </source>
</evidence>
<dbReference type="InterPro" id="IPR025110">
    <property type="entry name" value="AMP-bd_C"/>
</dbReference>
<keyword evidence="3" id="KW-0436">Ligase</keyword>
<dbReference type="Gene3D" id="3.30.300.30">
    <property type="match status" value="1"/>
</dbReference>
<evidence type="ECO:0000259" key="1">
    <source>
        <dbReference type="Pfam" id="PF00501"/>
    </source>
</evidence>
<comment type="caution">
    <text evidence="3">The sequence shown here is derived from an EMBL/GenBank/DDBJ whole genome shotgun (WGS) entry which is preliminary data.</text>
</comment>
<dbReference type="Proteomes" id="UP000559182">
    <property type="component" value="Unassembled WGS sequence"/>
</dbReference>
<dbReference type="InterPro" id="IPR045851">
    <property type="entry name" value="AMP-bd_C_sf"/>
</dbReference>
<gene>
    <name evidence="3" type="ORF">FHU39_001024</name>
</gene>
<protein>
    <submittedName>
        <fullName evidence="3">2-furoate---CoA ligase</fullName>
        <ecNumber evidence="3">6.2.1.31</ecNumber>
    </submittedName>
</protein>
<evidence type="ECO:0000313" key="3">
    <source>
        <dbReference type="EMBL" id="MBB2891040.1"/>
    </source>
</evidence>
<feature type="domain" description="AMP-binding enzyme C-terminal" evidence="2">
    <location>
        <begin position="419"/>
        <end position="499"/>
    </location>
</feature>
<dbReference type="InterPro" id="IPR042099">
    <property type="entry name" value="ANL_N_sf"/>
</dbReference>
<accession>A0A839MZZ8</accession>
<dbReference type="Gene3D" id="3.40.50.12780">
    <property type="entry name" value="N-terminal domain of ligase-like"/>
    <property type="match status" value="1"/>
</dbReference>
<dbReference type="InterPro" id="IPR000873">
    <property type="entry name" value="AMP-dep_synth/lig_dom"/>
</dbReference>
<dbReference type="EMBL" id="JACHVQ010000001">
    <property type="protein sequence ID" value="MBB2891040.1"/>
    <property type="molecule type" value="Genomic_DNA"/>
</dbReference>
<evidence type="ECO:0000259" key="2">
    <source>
        <dbReference type="Pfam" id="PF13193"/>
    </source>
</evidence>
<dbReference type="InterPro" id="IPR020845">
    <property type="entry name" value="AMP-binding_CS"/>
</dbReference>
<name>A0A839MZZ8_9MICO</name>
<dbReference type="SUPFAM" id="SSF56801">
    <property type="entry name" value="Acetyl-CoA synthetase-like"/>
    <property type="match status" value="1"/>
</dbReference>
<feature type="domain" description="AMP-dependent synthetase/ligase" evidence="1">
    <location>
        <begin position="8"/>
        <end position="369"/>
    </location>
</feature>
<keyword evidence="4" id="KW-1185">Reference proteome</keyword>
<reference evidence="3 4" key="1">
    <citation type="submission" date="2020-08" db="EMBL/GenBank/DDBJ databases">
        <title>Sequencing the genomes of 1000 actinobacteria strains.</title>
        <authorList>
            <person name="Klenk H.-P."/>
        </authorList>
    </citation>
    <scope>NUCLEOTIDE SEQUENCE [LARGE SCALE GENOMIC DNA]</scope>
    <source>
        <strain evidence="3 4">DSM 105369</strain>
    </source>
</reference>
<organism evidence="3 4">
    <name type="scientific">Flexivirga oryzae</name>
    <dbReference type="NCBI Taxonomy" id="1794944"/>
    <lineage>
        <taxon>Bacteria</taxon>
        <taxon>Bacillati</taxon>
        <taxon>Actinomycetota</taxon>
        <taxon>Actinomycetes</taxon>
        <taxon>Micrococcales</taxon>
        <taxon>Dermacoccaceae</taxon>
        <taxon>Flexivirga</taxon>
    </lineage>
</organism>
<dbReference type="RefSeq" id="WP_183319356.1">
    <property type="nucleotide sequence ID" value="NZ_JACHVQ010000001.1"/>
</dbReference>
<dbReference type="PANTHER" id="PTHR43767">
    <property type="entry name" value="LONG-CHAIN-FATTY-ACID--COA LIGASE"/>
    <property type="match status" value="1"/>
</dbReference>